<feature type="compositionally biased region" description="Basic and acidic residues" evidence="1">
    <location>
        <begin position="12"/>
        <end position="43"/>
    </location>
</feature>
<reference evidence="2 3" key="1">
    <citation type="journal article" date="2016" name="Nat. Commun.">
        <title>Local admixture of amplified and diversified secreted pathogenesis determinants shapes mosaic Toxoplasma gondii genomes.</title>
        <authorList>
            <person name="Lorenzi H."/>
            <person name="Khan A."/>
            <person name="Behnke M.S."/>
            <person name="Namasivayam S."/>
            <person name="Swapna L.S."/>
            <person name="Hadjithomas M."/>
            <person name="Karamycheva S."/>
            <person name="Pinney D."/>
            <person name="Brunk B.P."/>
            <person name="Ajioka J.W."/>
            <person name="Ajzenberg D."/>
            <person name="Boothroyd J.C."/>
            <person name="Boyle J.P."/>
            <person name="Darde M.L."/>
            <person name="Diaz-Miranda M.A."/>
            <person name="Dubey J.P."/>
            <person name="Fritz H.M."/>
            <person name="Gennari S.M."/>
            <person name="Gregory B.D."/>
            <person name="Kim K."/>
            <person name="Saeij J.P."/>
            <person name="Su C."/>
            <person name="White M.W."/>
            <person name="Zhu X.Q."/>
            <person name="Howe D.K."/>
            <person name="Rosenthal B.M."/>
            <person name="Grigg M.E."/>
            <person name="Parkinson J."/>
            <person name="Liu L."/>
            <person name="Kissinger J.C."/>
            <person name="Roos D.S."/>
            <person name="Sibley L.D."/>
        </authorList>
    </citation>
    <scope>NUCLEOTIDE SEQUENCE [LARGE SCALE GENOMIC DNA]</scope>
    <source>
        <strain evidence="2 3">TgCATBr9</strain>
    </source>
</reference>
<feature type="region of interest" description="Disordered" evidence="1">
    <location>
        <begin position="1"/>
        <end position="72"/>
    </location>
</feature>
<name>A0A2T6J4K5_TOXGO</name>
<dbReference type="EMBL" id="AFHV02000169">
    <property type="protein sequence ID" value="PUA92510.1"/>
    <property type="molecule type" value="Genomic_DNA"/>
</dbReference>
<sequence length="325" mass="36887">MHSYATQCSSSEKSKPRRTSEETDKMKRWRGDWKRDTEERERTPSAGLGSPSALQRGRQTNGQEKGFEKRRKDARIPWRGLEDLEEGKTRKNALKCQCTDALPAERRGDPSLRSRRRHLAADREVSGELRKTRNRKFCKHINKASHTSVCLGRDSTLASWMEMQRDEEVFKERHAARCNSWSRDAISKGSPGRENKREQTLRRPPRAAESSLFFSLLFRQVDAGAVLLCAATNSRRSMVAESVNLPHPRKKGKHSNARVASHRKGSGLVKAANSERHRRNAPREIGGGSPEGRGTQRGLRTQERTFPKEGRQDENGQEARAVPTT</sequence>
<gene>
    <name evidence="2" type="ORF">TGBR9_380580</name>
</gene>
<feature type="compositionally biased region" description="Basic and acidic residues" evidence="1">
    <location>
        <begin position="191"/>
        <end position="201"/>
    </location>
</feature>
<protein>
    <submittedName>
        <fullName evidence="2">Uncharacterized protein</fullName>
    </submittedName>
</protein>
<evidence type="ECO:0000313" key="2">
    <source>
        <dbReference type="EMBL" id="PUA92510.1"/>
    </source>
</evidence>
<comment type="caution">
    <text evidence="2">The sequence shown here is derived from an EMBL/GenBank/DDBJ whole genome shotgun (WGS) entry which is preliminary data.</text>
</comment>
<accession>A0A2T6J4K5</accession>
<evidence type="ECO:0000313" key="3">
    <source>
        <dbReference type="Proteomes" id="UP000244488"/>
    </source>
</evidence>
<dbReference type="Proteomes" id="UP000244488">
    <property type="component" value="Unassembled WGS sequence"/>
</dbReference>
<proteinExistence type="predicted"/>
<evidence type="ECO:0000256" key="1">
    <source>
        <dbReference type="SAM" id="MobiDB-lite"/>
    </source>
</evidence>
<feature type="compositionally biased region" description="Polar residues" evidence="1">
    <location>
        <begin position="1"/>
        <end position="11"/>
    </location>
</feature>
<dbReference type="AlphaFoldDB" id="A0A2T6J4K5"/>
<feature type="region of interest" description="Disordered" evidence="1">
    <location>
        <begin position="182"/>
        <end position="205"/>
    </location>
</feature>
<feature type="compositionally biased region" description="Basic residues" evidence="1">
    <location>
        <begin position="247"/>
        <end position="265"/>
    </location>
</feature>
<organism evidence="2 3">
    <name type="scientific">Toxoplasma gondii TgCATBr9</name>
    <dbReference type="NCBI Taxonomy" id="943120"/>
    <lineage>
        <taxon>Eukaryota</taxon>
        <taxon>Sar</taxon>
        <taxon>Alveolata</taxon>
        <taxon>Apicomplexa</taxon>
        <taxon>Conoidasida</taxon>
        <taxon>Coccidia</taxon>
        <taxon>Eucoccidiorida</taxon>
        <taxon>Eimeriorina</taxon>
        <taxon>Sarcocystidae</taxon>
        <taxon>Toxoplasma</taxon>
    </lineage>
</organism>
<dbReference type="VEuPathDB" id="ToxoDB:TGBR9_380580"/>
<feature type="region of interest" description="Disordered" evidence="1">
    <location>
        <begin position="241"/>
        <end position="325"/>
    </location>
</feature>
<feature type="compositionally biased region" description="Basic and acidic residues" evidence="1">
    <location>
        <begin position="300"/>
        <end position="314"/>
    </location>
</feature>